<evidence type="ECO:0000313" key="2">
    <source>
        <dbReference type="WBParaSite" id="MBELARI_LOCUS13448"/>
    </source>
</evidence>
<protein>
    <submittedName>
        <fullName evidence="2">Uncharacterized protein</fullName>
    </submittedName>
</protein>
<reference evidence="2" key="1">
    <citation type="submission" date="2024-02" db="UniProtKB">
        <authorList>
            <consortium name="WormBaseParasite"/>
        </authorList>
    </citation>
    <scope>IDENTIFICATION</scope>
</reference>
<keyword evidence="1" id="KW-1185">Reference proteome</keyword>
<dbReference type="Proteomes" id="UP000887575">
    <property type="component" value="Unassembled WGS sequence"/>
</dbReference>
<dbReference type="WBParaSite" id="MBELARI_LOCUS13448">
    <property type="protein sequence ID" value="MBELARI_LOCUS13448"/>
    <property type="gene ID" value="MBELARI_LOCUS13448"/>
</dbReference>
<proteinExistence type="predicted"/>
<organism evidence="1 2">
    <name type="scientific">Mesorhabditis belari</name>
    <dbReference type="NCBI Taxonomy" id="2138241"/>
    <lineage>
        <taxon>Eukaryota</taxon>
        <taxon>Metazoa</taxon>
        <taxon>Ecdysozoa</taxon>
        <taxon>Nematoda</taxon>
        <taxon>Chromadorea</taxon>
        <taxon>Rhabditida</taxon>
        <taxon>Rhabditina</taxon>
        <taxon>Rhabditomorpha</taxon>
        <taxon>Rhabditoidea</taxon>
        <taxon>Rhabditidae</taxon>
        <taxon>Mesorhabditinae</taxon>
        <taxon>Mesorhabditis</taxon>
    </lineage>
</organism>
<accession>A0AAF3EHY5</accession>
<sequence>MGSGNVADDEIFCTEFNPALRRSARELQSRLIILKEEIKSYEEANMYPLVDEQQKKLFRPIGFNNFTEKVPVNNDLEALLSIPSIDFSTNSSLAEENFDSTKDEYQNQQNNQLTGVQNLADHLETRFENHFRHLRTELKSLDETKRSVFFQTLPTIIEEARANCEIPFGGQYCPKMIHIFDHPEDFGDYFKAILVNDHDEKLDNLQNVFVFDEAWQESFLPSWNYVRISAIIDNFSLYKGNMLTPKLFFRSFISLRTADEWFLVSESEQLFVKADFSRQEKAENWSVESKEVVFSTGEELVFESIRSMNIADVVQTLEQTRGRFISQIQAKMSRYVPLDSSDLKNKQLSNSKIAINAQIPGYVCQLRNPPRQQCLHQKKCSVKYLNPYPLHHQNSLSGTISEKFMIPYYECASKEEQDYLSEWLWLCDELGLKKESYAQFEKTEASELVKFGNSFYFREFLNENHYYILLDHPENYENHEKVPCFDGDFKTHLFSADLIRKSMNEMKKEEQKFLKITRIEGNFPVFRYATQVLDFEGKEVPFDDKYVKESDFLRSKAEIFQSSANKKKANI</sequence>
<evidence type="ECO:0000313" key="1">
    <source>
        <dbReference type="Proteomes" id="UP000887575"/>
    </source>
</evidence>
<dbReference type="AlphaFoldDB" id="A0AAF3EHY5"/>
<name>A0AAF3EHY5_9BILA</name>